<feature type="non-terminal residue" evidence="2">
    <location>
        <position position="242"/>
    </location>
</feature>
<evidence type="ECO:0000313" key="3">
    <source>
        <dbReference type="Proteomes" id="UP001233999"/>
    </source>
</evidence>
<organism evidence="2 3">
    <name type="scientific">Diploptera punctata</name>
    <name type="common">Pacific beetle cockroach</name>
    <dbReference type="NCBI Taxonomy" id="6984"/>
    <lineage>
        <taxon>Eukaryota</taxon>
        <taxon>Metazoa</taxon>
        <taxon>Ecdysozoa</taxon>
        <taxon>Arthropoda</taxon>
        <taxon>Hexapoda</taxon>
        <taxon>Insecta</taxon>
        <taxon>Pterygota</taxon>
        <taxon>Neoptera</taxon>
        <taxon>Polyneoptera</taxon>
        <taxon>Dictyoptera</taxon>
        <taxon>Blattodea</taxon>
        <taxon>Blaberoidea</taxon>
        <taxon>Blaberidae</taxon>
        <taxon>Diplopterinae</taxon>
        <taxon>Diploptera</taxon>
    </lineage>
</organism>
<feature type="non-terminal residue" evidence="2">
    <location>
        <position position="1"/>
    </location>
</feature>
<proteinExistence type="predicted"/>
<dbReference type="AlphaFoldDB" id="A0AAD7Z6Q9"/>
<sequence length="242" mass="26447">SGYKNQGSRSGQQAVASVLDSVQMDMANTSDSHLDAAQSSSGPASLVTNNYTNSPHTKTGSDVHLTTPKVSLGGSRSGLNPRQTIALRRHGQGPATTPTSSHLKHSSSEWVELHPRREERLWAFNNLLQQLQLPPISDEGENSPNTAILVTRLGKVSESPGNMNRDRSPSPPRHPPVSQSSYMQVSRDPVSPFSWTPPRLVSLRHTQREMGLPRHNEEGGNLPEKEDHKQKKDGSSSEDRSS</sequence>
<accession>A0AAD7Z6Q9</accession>
<gene>
    <name evidence="2" type="ORF">L9F63_007765</name>
</gene>
<feature type="region of interest" description="Disordered" evidence="1">
    <location>
        <begin position="1"/>
        <end position="80"/>
    </location>
</feature>
<feature type="region of interest" description="Disordered" evidence="1">
    <location>
        <begin position="89"/>
        <end position="108"/>
    </location>
</feature>
<evidence type="ECO:0000256" key="1">
    <source>
        <dbReference type="SAM" id="MobiDB-lite"/>
    </source>
</evidence>
<name>A0AAD7Z6Q9_DIPPU</name>
<reference evidence="2" key="1">
    <citation type="journal article" date="2023" name="IScience">
        <title>Live-bearing cockroach genome reveals convergent evolutionary mechanisms linked to viviparity in insects and beyond.</title>
        <authorList>
            <person name="Fouks B."/>
            <person name="Harrison M.C."/>
            <person name="Mikhailova A.A."/>
            <person name="Marchal E."/>
            <person name="English S."/>
            <person name="Carruthers M."/>
            <person name="Jennings E.C."/>
            <person name="Chiamaka E.L."/>
            <person name="Frigard R.A."/>
            <person name="Pippel M."/>
            <person name="Attardo G.M."/>
            <person name="Benoit J.B."/>
            <person name="Bornberg-Bauer E."/>
            <person name="Tobe S.S."/>
        </authorList>
    </citation>
    <scope>NUCLEOTIDE SEQUENCE</scope>
    <source>
        <strain evidence="2">Stay&amp;Tobe</strain>
    </source>
</reference>
<comment type="caution">
    <text evidence="2">The sequence shown here is derived from an EMBL/GenBank/DDBJ whole genome shotgun (WGS) entry which is preliminary data.</text>
</comment>
<evidence type="ECO:0000313" key="2">
    <source>
        <dbReference type="EMBL" id="KAJ9575104.1"/>
    </source>
</evidence>
<keyword evidence="3" id="KW-1185">Reference proteome</keyword>
<dbReference type="Proteomes" id="UP001233999">
    <property type="component" value="Unassembled WGS sequence"/>
</dbReference>
<feature type="compositionally biased region" description="Polar residues" evidence="1">
    <location>
        <begin position="26"/>
        <end position="60"/>
    </location>
</feature>
<feature type="compositionally biased region" description="Polar residues" evidence="1">
    <location>
        <begin position="1"/>
        <end position="15"/>
    </location>
</feature>
<dbReference type="EMBL" id="JASPKZ010010240">
    <property type="protein sequence ID" value="KAJ9575104.1"/>
    <property type="molecule type" value="Genomic_DNA"/>
</dbReference>
<feature type="region of interest" description="Disordered" evidence="1">
    <location>
        <begin position="154"/>
        <end position="242"/>
    </location>
</feature>
<feature type="compositionally biased region" description="Basic and acidic residues" evidence="1">
    <location>
        <begin position="206"/>
        <end position="242"/>
    </location>
</feature>
<reference evidence="2" key="2">
    <citation type="submission" date="2023-05" db="EMBL/GenBank/DDBJ databases">
        <authorList>
            <person name="Fouks B."/>
        </authorList>
    </citation>
    <scope>NUCLEOTIDE SEQUENCE</scope>
    <source>
        <strain evidence="2">Stay&amp;Tobe</strain>
        <tissue evidence="2">Testes</tissue>
    </source>
</reference>
<protein>
    <submittedName>
        <fullName evidence="2">Uncharacterized protein</fullName>
    </submittedName>
</protein>